<dbReference type="SUPFAM" id="SSF47986">
    <property type="entry name" value="DEATH domain"/>
    <property type="match status" value="1"/>
</dbReference>
<evidence type="ECO:0000313" key="4">
    <source>
        <dbReference type="Proteomes" id="UP001163046"/>
    </source>
</evidence>
<keyword evidence="2" id="KW-0812">Transmembrane</keyword>
<comment type="caution">
    <text evidence="3">The sequence shown here is derived from an EMBL/GenBank/DDBJ whole genome shotgun (WGS) entry which is preliminary data.</text>
</comment>
<keyword evidence="2" id="KW-1133">Transmembrane helix</keyword>
<protein>
    <submittedName>
        <fullName evidence="3">Uncharacterized protein</fullName>
    </submittedName>
</protein>
<proteinExistence type="predicted"/>
<dbReference type="Gene3D" id="1.10.533.10">
    <property type="entry name" value="Death Domain, Fas"/>
    <property type="match status" value="1"/>
</dbReference>
<feature type="compositionally biased region" description="Low complexity" evidence="1">
    <location>
        <begin position="97"/>
        <end position="108"/>
    </location>
</feature>
<dbReference type="InterPro" id="IPR011029">
    <property type="entry name" value="DEATH-like_dom_sf"/>
</dbReference>
<gene>
    <name evidence="3" type="ORF">OS493_005877</name>
</gene>
<accession>A0A9W9YH28</accession>
<organism evidence="3 4">
    <name type="scientific">Desmophyllum pertusum</name>
    <dbReference type="NCBI Taxonomy" id="174260"/>
    <lineage>
        <taxon>Eukaryota</taxon>
        <taxon>Metazoa</taxon>
        <taxon>Cnidaria</taxon>
        <taxon>Anthozoa</taxon>
        <taxon>Hexacorallia</taxon>
        <taxon>Scleractinia</taxon>
        <taxon>Caryophylliina</taxon>
        <taxon>Caryophylliidae</taxon>
        <taxon>Desmophyllum</taxon>
    </lineage>
</organism>
<dbReference type="OrthoDB" id="5990266at2759"/>
<feature type="compositionally biased region" description="Basic and acidic residues" evidence="1">
    <location>
        <begin position="112"/>
        <end position="121"/>
    </location>
</feature>
<dbReference type="EMBL" id="MU827779">
    <property type="protein sequence ID" value="KAJ7339479.1"/>
    <property type="molecule type" value="Genomic_DNA"/>
</dbReference>
<dbReference type="Proteomes" id="UP001163046">
    <property type="component" value="Unassembled WGS sequence"/>
</dbReference>
<keyword evidence="4" id="KW-1185">Reference proteome</keyword>
<keyword evidence="2" id="KW-0472">Membrane</keyword>
<sequence length="541" mass="60436">MPYSVHWTIYKNSQRYNRECISCFPCPECQAGYTTSSVPCGTTVSFGTAIRCVLIPPDPVVVSKASAQTRHLTSTPLTITSSSKQLIVTPVTSNVHPATSSSAPAGSSMKQRPWEGSETTHKPKGKKVLPLGEYSKWKKHTMIYIFSAICLLIASVAIVWRLSKKKRFQTHIVRQPENPEGLFTSPVQPCRSDISHSQDSEICNIDLATNSVVFSRTINHSGHDTSETRHDNQNFQPGAMLASPDGNAILSTPIAATGRQLDQDNHNFKGPDTPSWLVGTTKDPQTLTNAAYINILVQTPKDYMVFQPHTPVSWLQSQPITDGMEQGRPVRWSILTQREKYNTKVLEMPFPVLYEICLSLDISRPDGNDVRMLAHKLGVSVREFALLKQAVINTQNPDNFNSISHVVLGRKPSGTVRDFVDIMNEIGRDDIGYVKLREKILRTLAFRRCECSLRIVQMITHSNAVKWIDVERLPANLFNNYSSNLILELKPLRGPASTVLLQSAFFTDGDDDINDNLELGDFHHNIWAKCAGTWKTSQAYT</sequence>
<feature type="region of interest" description="Disordered" evidence="1">
    <location>
        <begin position="94"/>
        <end position="125"/>
    </location>
</feature>
<evidence type="ECO:0000313" key="3">
    <source>
        <dbReference type="EMBL" id="KAJ7339479.1"/>
    </source>
</evidence>
<name>A0A9W9YH28_9CNID</name>
<evidence type="ECO:0000256" key="2">
    <source>
        <dbReference type="SAM" id="Phobius"/>
    </source>
</evidence>
<feature type="transmembrane region" description="Helical" evidence="2">
    <location>
        <begin position="143"/>
        <end position="162"/>
    </location>
</feature>
<dbReference type="AlphaFoldDB" id="A0A9W9YH28"/>
<evidence type="ECO:0000256" key="1">
    <source>
        <dbReference type="SAM" id="MobiDB-lite"/>
    </source>
</evidence>
<reference evidence="3" key="1">
    <citation type="submission" date="2023-01" db="EMBL/GenBank/DDBJ databases">
        <title>Genome assembly of the deep-sea coral Lophelia pertusa.</title>
        <authorList>
            <person name="Herrera S."/>
            <person name="Cordes E."/>
        </authorList>
    </citation>
    <scope>NUCLEOTIDE SEQUENCE</scope>
    <source>
        <strain evidence="3">USNM1676648</strain>
        <tissue evidence="3">Polyp</tissue>
    </source>
</reference>